<comment type="subcellular location">
    <subcellularLocation>
        <location evidence="11">Cell inner membrane</location>
        <topology evidence="11">Multi-pass membrane protein</topology>
    </subcellularLocation>
    <subcellularLocation>
        <location evidence="2">Membrane</location>
        <topology evidence="2">Multi-pass membrane protein</topology>
    </subcellularLocation>
</comment>
<dbReference type="GO" id="GO:0006744">
    <property type="term" value="P:ubiquinone biosynthetic process"/>
    <property type="evidence" value="ECO:0007669"/>
    <property type="project" value="UniProtKB-UniRule"/>
</dbReference>
<evidence type="ECO:0000256" key="8">
    <source>
        <dbReference type="ARBA" id="ARBA00022692"/>
    </source>
</evidence>
<feature type="transmembrane region" description="Helical" evidence="11">
    <location>
        <begin position="240"/>
        <end position="260"/>
    </location>
</feature>
<feature type="transmembrane region" description="Helical" evidence="11">
    <location>
        <begin position="304"/>
        <end position="320"/>
    </location>
</feature>
<evidence type="ECO:0000256" key="5">
    <source>
        <dbReference type="ARBA" id="ARBA00022519"/>
    </source>
</evidence>
<dbReference type="EC" id="2.5.1.39" evidence="11 12"/>
<evidence type="ECO:0000256" key="2">
    <source>
        <dbReference type="ARBA" id="ARBA00004141"/>
    </source>
</evidence>
<evidence type="ECO:0000256" key="11">
    <source>
        <dbReference type="HAMAP-Rule" id="MF_01635"/>
    </source>
</evidence>
<keyword evidence="14" id="KW-1185">Reference proteome</keyword>
<feature type="transmembrane region" description="Helical" evidence="11">
    <location>
        <begin position="190"/>
        <end position="209"/>
    </location>
</feature>
<dbReference type="InterPro" id="IPR006370">
    <property type="entry name" value="HB_polyprenyltransferase-like"/>
</dbReference>
<dbReference type="PANTHER" id="PTHR11048">
    <property type="entry name" value="PRENYLTRANSFERASES"/>
    <property type="match status" value="1"/>
</dbReference>
<dbReference type="InterPro" id="IPR000537">
    <property type="entry name" value="UbiA_prenyltransferase"/>
</dbReference>
<keyword evidence="7 11" id="KW-0831">Ubiquinone biosynthesis</keyword>
<feature type="transmembrane region" description="Helical" evidence="11">
    <location>
        <begin position="72"/>
        <end position="89"/>
    </location>
</feature>
<evidence type="ECO:0000256" key="12">
    <source>
        <dbReference type="NCBIfam" id="TIGR01474"/>
    </source>
</evidence>
<dbReference type="Gene3D" id="1.20.120.1780">
    <property type="entry name" value="UbiA prenyltransferase"/>
    <property type="match status" value="1"/>
</dbReference>
<evidence type="ECO:0000256" key="9">
    <source>
        <dbReference type="ARBA" id="ARBA00022989"/>
    </source>
</evidence>
<comment type="function">
    <text evidence="11">Catalyzes the prenylation of para-hydroxybenzoate (PHB) with an all-trans polyprenyl group. Mediates the second step in the final reaction sequence of ubiquinone-8 (UQ-8) biosynthesis, which is the condensation of the polyisoprenoid side chain with PHB, generating the first membrane-bound Q intermediate 3-octaprenyl-4-hydroxybenzoate.</text>
</comment>
<evidence type="ECO:0000256" key="3">
    <source>
        <dbReference type="ARBA" id="ARBA00005985"/>
    </source>
</evidence>
<evidence type="ECO:0000256" key="6">
    <source>
        <dbReference type="ARBA" id="ARBA00022679"/>
    </source>
</evidence>
<dbReference type="FunFam" id="1.20.120.1780:FF:000001">
    <property type="entry name" value="4-hydroxybenzoate octaprenyltransferase"/>
    <property type="match status" value="1"/>
</dbReference>
<gene>
    <name evidence="11" type="primary">ubiA</name>
    <name evidence="13" type="ORF">SAMN06295998_102158</name>
</gene>
<comment type="similarity">
    <text evidence="3 11">Belongs to the UbiA prenyltransferase family.</text>
</comment>
<dbReference type="NCBIfam" id="TIGR01474">
    <property type="entry name" value="ubiA_proteo"/>
    <property type="match status" value="1"/>
</dbReference>
<evidence type="ECO:0000256" key="1">
    <source>
        <dbReference type="ARBA" id="ARBA00001946"/>
    </source>
</evidence>
<dbReference type="Proteomes" id="UP000192330">
    <property type="component" value="Unassembled WGS sequence"/>
</dbReference>
<keyword evidence="4 11" id="KW-1003">Cell membrane</keyword>
<comment type="catalytic activity">
    <reaction evidence="11">
        <text>all-trans-octaprenyl diphosphate + 4-hydroxybenzoate = 4-hydroxy-3-(all-trans-octaprenyl)benzoate + diphosphate</text>
        <dbReference type="Rhea" id="RHEA:27782"/>
        <dbReference type="ChEBI" id="CHEBI:1617"/>
        <dbReference type="ChEBI" id="CHEBI:17879"/>
        <dbReference type="ChEBI" id="CHEBI:33019"/>
        <dbReference type="ChEBI" id="CHEBI:57711"/>
        <dbReference type="EC" id="2.5.1.39"/>
    </reaction>
</comment>
<dbReference type="CDD" id="cd13959">
    <property type="entry name" value="PT_UbiA_COQ2"/>
    <property type="match status" value="1"/>
</dbReference>
<dbReference type="HAMAP" id="MF_01635">
    <property type="entry name" value="UbiA"/>
    <property type="match status" value="1"/>
</dbReference>
<dbReference type="Pfam" id="PF01040">
    <property type="entry name" value="UbiA"/>
    <property type="match status" value="1"/>
</dbReference>
<name>A0A1W1ZUA2_9RHOB</name>
<accession>A0A1W1ZUA2</accession>
<evidence type="ECO:0000313" key="14">
    <source>
        <dbReference type="Proteomes" id="UP000192330"/>
    </source>
</evidence>
<dbReference type="RefSeq" id="WP_084350465.1">
    <property type="nucleotide sequence ID" value="NZ_FWYD01000002.1"/>
</dbReference>
<dbReference type="Gene3D" id="1.10.357.140">
    <property type="entry name" value="UbiA prenyltransferase"/>
    <property type="match status" value="1"/>
</dbReference>
<keyword evidence="10 11" id="KW-0472">Membrane</keyword>
<dbReference type="InterPro" id="IPR039653">
    <property type="entry name" value="Prenyltransferase"/>
</dbReference>
<dbReference type="GO" id="GO:0008412">
    <property type="term" value="F:4-hydroxybenzoate polyprenyltransferase activity"/>
    <property type="evidence" value="ECO:0007669"/>
    <property type="project" value="UniProtKB-UniRule"/>
</dbReference>
<feature type="transmembrane region" description="Helical" evidence="11">
    <location>
        <begin position="266"/>
        <end position="284"/>
    </location>
</feature>
<evidence type="ECO:0000256" key="10">
    <source>
        <dbReference type="ARBA" id="ARBA00023136"/>
    </source>
</evidence>
<feature type="transmembrane region" description="Helical" evidence="11">
    <location>
        <begin position="44"/>
        <end position="60"/>
    </location>
</feature>
<keyword evidence="6 11" id="KW-0808">Transferase</keyword>
<sequence>MPDQPPMPEAEGQVSDAVRGNWVDRLAPAPARPYFRLSRLDRPIGTWLLLLPCWWGLLLAMLSDGQARWQDLWIFAGCGIGAILMRGAGCTWNDITDRHIDGSVARTASRPIPSGQVSVGQALAWLAAQALVAFAILLSFHPMAILLGVIALGPVAIYPFAKRFTWWPQVFLGIAFNWGALLAWTAHRGVLEWPAVILYLSGMAWTLFYDTIYAHQDAEDDALIGVKSTARLFGEASPKWLARFMKVSVALMVLAILAAIPRAETLTLVVAIAGALGFVGHMLWQLRLFDPDDNDRLLKLFRSNRNAGLLPVLFFAVALFA</sequence>
<dbReference type="FunFam" id="1.10.357.140:FF:000008">
    <property type="entry name" value="4-hydroxybenzoate octaprenyltransferase"/>
    <property type="match status" value="1"/>
</dbReference>
<dbReference type="UniPathway" id="UPA00232"/>
<comment type="cofactor">
    <cofactor evidence="1 11">
        <name>Mg(2+)</name>
        <dbReference type="ChEBI" id="CHEBI:18420"/>
    </cofactor>
</comment>
<feature type="transmembrane region" description="Helical" evidence="11">
    <location>
        <begin position="123"/>
        <end position="152"/>
    </location>
</feature>
<reference evidence="13 14" key="1">
    <citation type="submission" date="2017-04" db="EMBL/GenBank/DDBJ databases">
        <authorList>
            <person name="Afonso C.L."/>
            <person name="Miller P.J."/>
            <person name="Scott M.A."/>
            <person name="Spackman E."/>
            <person name="Goraichik I."/>
            <person name="Dimitrov K.M."/>
            <person name="Suarez D.L."/>
            <person name="Swayne D.E."/>
        </authorList>
    </citation>
    <scope>NUCLEOTIDE SEQUENCE [LARGE SCALE GENOMIC DNA]</scope>
    <source>
        <strain evidence="13 14">CGMCC 1.12644</strain>
    </source>
</reference>
<dbReference type="OrthoDB" id="9782418at2"/>
<keyword evidence="8 11" id="KW-0812">Transmembrane</keyword>
<proteinExistence type="inferred from homology"/>
<comment type="pathway">
    <text evidence="11">Cofactor biosynthesis; ubiquinone biosynthesis.</text>
</comment>
<dbReference type="InterPro" id="IPR030470">
    <property type="entry name" value="UbiA_prenylTrfase_CS"/>
</dbReference>
<dbReference type="EMBL" id="FWYD01000002">
    <property type="protein sequence ID" value="SMC51926.1"/>
    <property type="molecule type" value="Genomic_DNA"/>
</dbReference>
<keyword evidence="5 11" id="KW-0997">Cell inner membrane</keyword>
<dbReference type="InterPro" id="IPR044878">
    <property type="entry name" value="UbiA_sf"/>
</dbReference>
<evidence type="ECO:0000256" key="7">
    <source>
        <dbReference type="ARBA" id="ARBA00022688"/>
    </source>
</evidence>
<dbReference type="AlphaFoldDB" id="A0A1W1ZUA2"/>
<dbReference type="GO" id="GO:0005886">
    <property type="term" value="C:plasma membrane"/>
    <property type="evidence" value="ECO:0007669"/>
    <property type="project" value="UniProtKB-SubCell"/>
</dbReference>
<protein>
    <recommendedName>
        <fullName evidence="11 12">4-hydroxybenzoate octaprenyltransferase</fullName>
        <ecNumber evidence="11 12">2.5.1.39</ecNumber>
    </recommendedName>
    <alternativeName>
        <fullName evidence="11">4-HB polyprenyltransferase</fullName>
    </alternativeName>
</protein>
<keyword evidence="9 11" id="KW-1133">Transmembrane helix</keyword>
<dbReference type="PANTHER" id="PTHR11048:SF28">
    <property type="entry name" value="4-HYDROXYBENZOATE POLYPRENYLTRANSFERASE, MITOCHONDRIAL"/>
    <property type="match status" value="1"/>
</dbReference>
<dbReference type="PROSITE" id="PS00943">
    <property type="entry name" value="UBIA"/>
    <property type="match status" value="1"/>
</dbReference>
<organism evidence="13 14">
    <name type="scientific">Primorskyibacter flagellatus</name>
    <dbReference type="NCBI Taxonomy" id="1387277"/>
    <lineage>
        <taxon>Bacteria</taxon>
        <taxon>Pseudomonadati</taxon>
        <taxon>Pseudomonadota</taxon>
        <taxon>Alphaproteobacteria</taxon>
        <taxon>Rhodobacterales</taxon>
        <taxon>Roseobacteraceae</taxon>
        <taxon>Primorskyibacter</taxon>
    </lineage>
</organism>
<evidence type="ECO:0000256" key="4">
    <source>
        <dbReference type="ARBA" id="ARBA00022475"/>
    </source>
</evidence>
<evidence type="ECO:0000313" key="13">
    <source>
        <dbReference type="EMBL" id="SMC51926.1"/>
    </source>
</evidence>
<dbReference type="STRING" id="1387277.SAMN06295998_102158"/>
<feature type="transmembrane region" description="Helical" evidence="11">
    <location>
        <begin position="164"/>
        <end position="184"/>
    </location>
</feature>
<keyword evidence="11" id="KW-0460">Magnesium</keyword>